<comment type="caution">
    <text evidence="1">The sequence shown here is derived from an EMBL/GenBank/DDBJ whole genome shotgun (WGS) entry which is preliminary data.</text>
</comment>
<protein>
    <submittedName>
        <fullName evidence="1">Uncharacterized protein</fullName>
    </submittedName>
</protein>
<evidence type="ECO:0000313" key="2">
    <source>
        <dbReference type="Proteomes" id="UP001227268"/>
    </source>
</evidence>
<keyword evidence="2" id="KW-1185">Reference proteome</keyword>
<sequence length="2031" mass="224304">MSQVEDINNAEELIQAPGRLLGLLQGAQADPLDLEISERLEDELTEALPWLHAPLSFPQPESAQRTKIESQAGIQYAPARIAECKFLSDYLHISEDLSVVILEEAARQAPKYGRTTIDTAVKLFHELVLARIECLKAVLRGIESQWNEVTGEKINAADYGEPQELLTRAADVLYQRSSAGQGGQGGRSMSGSGGNDSFFDSVFRQIETCAVWIEETIPGDRRLPLATQLPTDVQALRVSECRSLQRGLIKLLYIVAANGNLRKSDLIGLVKWLKTRTDVDGLTILALSVFLAAIQHYDPSRPLHDQYESYSPIVKGYAQDPAILQIITNQIVYEEEWKQPWLSRILLLSWCLFVEKAWLSDRYNDNMQLPKILEKGVDAVIQSSIEGDAFQNLRGIVLPTTAIPDGIWRHRHNAQTGDHSITNLAMDPWPEIEQEYAADVLRQVDLIIKSLLGAFSHINKLRNREEDRVKSSDAAGNSGEKSVNAGSAIPGEEISESSEVRTDFVALVELIIALYRELPLDHDDTLWTELRFFTLVADMEGLQGVILLSRLTLAVSSGRKGTDRLYQALVDSDLGKLDFDEIFGHFQHVVTRKPMLTMIHTSPRALAGPGSPQHHLNDADLRPEEAQALEGYCAILIAIFRWHPTYAHAMLEAHDPSPVSLLWQLVNRNIPTTTKAAVLDTINAFCAASGEVNPRALETSLAELEKLGVKSAKEKHPSHSESMAPLPLLPTFQDTTRVWLFNLETNDAQGNTSVATSALTRLLRTLLDDRAMTPVGHDQSSSISALKLSMVRYILDDATPRATVLLQHATTASSGYSLLSAILAFFQRSLLRCDFSSVIAANDRSPGHIGNPGELGKLTDALAQPGVLVLHRLLSDDKLRNILMEAAVARASETAKNDATLAEALTDISLHALQVIQKALQVQSIFLEVLLPSLRAQGGKLPQYQALLSASFSPLDWFLAHQAHFNIQTATYVGTEMPRTLAQAAISLLGELGRSPHMASTYLHNGKRTSGNALAYMISSAAESMVILAGFVDRLSTEDVEQESQDQALRPARLWLDSKDQITISPDPQSTRDIILGFLLEGTQLNVPGLTLAHFLLGYLSHSPDGSPQIARHLPADGIHAVIDRNNSSESANNVVHRTCFHVIVDALSSGFQGLDDLGRVVAEHPLVTAPAFAYKAIKLLHQLARNELTALPTTRYLRDQKDFINASLLHLPLVPQSPIDREVNGTILYEDGVSAKSSARTVLAYLRYQAELFSLAALELHLTSADSREAERIVTAFLENSENHSTQSGQSGILALEALQRLNFRWVAELATQPNAQHFVNVDFASYRTADQEGCTIYDLDELDIALRRETRNAVRNLEGDPAVRAQHALDLDRRAILKYLDNDNRKAQIASALNAGLEAWSKATTIIVGKTAHFITEAHRASIINELSLACFATLGANSAIPAKTDILSNTILALATSLQNEQQHPASRMPEEQLQTLLRHVISGVIGADTTESARGFLYSVMIIYLRCLLEFGTSVDPTYASLSLSSQSVLQSDVDRLLSVLCRDALNGSEIWKTVSYSLIDVVLQSSANSINKLVEKLWHSGVMHNFVASIAENDRDVQLALGPEPGDVNAIFVLEAKLAMMLRIAQTEIGGEKLIQAGILKTLATCDFISRQPYLEDMNQSDNLLPMPAERYHQVILPVLQVVAAVSRTLNSETVKDCVTFLTGQVDAFLPVLRSDNAAVSLASTREAALLVNILYQILRTRNSAAGLSDLKGYEHHLKALCYKYFSPDRWMSSVVPLTEQEQEQATTKFGINGVTVFEWQLRRTGTSLLQALLAYFHLATKGSDPDQFKPVFIAGGQLGLDKNATKGGATYASLDQAVQLLGITVQELSQISSLVEDLNNRVADQYSLTDVQIDDLVKISPTPDKENLSLDRRRLVAFEEIKRLQSTCTIYGRVLLQNLEALLLLLNRHMRYYNRLVMDQVSNSRRYIQTAKSQFVRVEKDIVLRWSEETESALFSLKPVLEFLRDSSIVSLDSRSISLIVRTKD</sequence>
<dbReference type="EMBL" id="JASBWT010000016">
    <property type="protein sequence ID" value="KAJ9097699.1"/>
    <property type="molecule type" value="Genomic_DNA"/>
</dbReference>
<reference evidence="1" key="1">
    <citation type="submission" date="2023-04" db="EMBL/GenBank/DDBJ databases">
        <title>Draft Genome sequencing of Naganishia species isolated from polar environments using Oxford Nanopore Technology.</title>
        <authorList>
            <person name="Leo P."/>
            <person name="Venkateswaran K."/>
        </authorList>
    </citation>
    <scope>NUCLEOTIDE SEQUENCE</scope>
    <source>
        <strain evidence="1">MNA-CCFEE 5423</strain>
    </source>
</reference>
<accession>A0ACC2VEV9</accession>
<gene>
    <name evidence="1" type="ORF">QFC21_004736</name>
</gene>
<name>A0ACC2VEV9_9TREE</name>
<organism evidence="1 2">
    <name type="scientific">Naganishia friedmannii</name>
    <dbReference type="NCBI Taxonomy" id="89922"/>
    <lineage>
        <taxon>Eukaryota</taxon>
        <taxon>Fungi</taxon>
        <taxon>Dikarya</taxon>
        <taxon>Basidiomycota</taxon>
        <taxon>Agaricomycotina</taxon>
        <taxon>Tremellomycetes</taxon>
        <taxon>Filobasidiales</taxon>
        <taxon>Filobasidiaceae</taxon>
        <taxon>Naganishia</taxon>
    </lineage>
</organism>
<dbReference type="Proteomes" id="UP001227268">
    <property type="component" value="Unassembled WGS sequence"/>
</dbReference>
<evidence type="ECO:0000313" key="1">
    <source>
        <dbReference type="EMBL" id="KAJ9097699.1"/>
    </source>
</evidence>
<proteinExistence type="predicted"/>